<dbReference type="Proteomes" id="UP000240357">
    <property type="component" value="Unassembled WGS sequence"/>
</dbReference>
<dbReference type="EMBL" id="PYFT01000001">
    <property type="protein sequence ID" value="PSR56634.1"/>
    <property type="molecule type" value="Genomic_DNA"/>
</dbReference>
<comment type="caution">
    <text evidence="1">The sequence shown here is derived from an EMBL/GenBank/DDBJ whole genome shotgun (WGS) entry which is preliminary data.</text>
</comment>
<gene>
    <name evidence="1" type="ORF">AHMF7605_25635</name>
</gene>
<evidence type="ECO:0000313" key="1">
    <source>
        <dbReference type="EMBL" id="PSR56634.1"/>
    </source>
</evidence>
<proteinExistence type="predicted"/>
<evidence type="ECO:0000313" key="2">
    <source>
        <dbReference type="Proteomes" id="UP000240357"/>
    </source>
</evidence>
<name>A0A2T2YMA0_9BACT</name>
<sequence>MSQGFKLRYDQLRENDPTKADAVSTTSNKDYYESTGNARNLCLVWPNGRRVFISYSYLVSGEFKLDDDKNVITLSFSSHTITLKGFGLQPLFMALLDHLPRMIMAVDARYALNDSLKEALVLDMLVEKKAD</sequence>
<reference evidence="1 2" key="1">
    <citation type="submission" date="2018-03" db="EMBL/GenBank/DDBJ databases">
        <title>Adhaeribacter sp. HMF7605 Genome sequencing and assembly.</title>
        <authorList>
            <person name="Kang H."/>
            <person name="Kang J."/>
            <person name="Cha I."/>
            <person name="Kim H."/>
            <person name="Joh K."/>
        </authorList>
    </citation>
    <scope>NUCLEOTIDE SEQUENCE [LARGE SCALE GENOMIC DNA]</scope>
    <source>
        <strain evidence="1 2">HMF7605</strain>
    </source>
</reference>
<dbReference type="AlphaFoldDB" id="A0A2T2YMA0"/>
<dbReference type="RefSeq" id="WP_106932811.1">
    <property type="nucleotide sequence ID" value="NZ_PYFT01000001.1"/>
</dbReference>
<organism evidence="1 2">
    <name type="scientific">Adhaeribacter arboris</name>
    <dbReference type="NCBI Taxonomy" id="2072846"/>
    <lineage>
        <taxon>Bacteria</taxon>
        <taxon>Pseudomonadati</taxon>
        <taxon>Bacteroidota</taxon>
        <taxon>Cytophagia</taxon>
        <taxon>Cytophagales</taxon>
        <taxon>Hymenobacteraceae</taxon>
        <taxon>Adhaeribacter</taxon>
    </lineage>
</organism>
<keyword evidence="2" id="KW-1185">Reference proteome</keyword>
<protein>
    <submittedName>
        <fullName evidence="1">Uncharacterized protein</fullName>
    </submittedName>
</protein>
<dbReference type="OrthoDB" id="676278at2"/>
<accession>A0A2T2YMA0</accession>